<name>A0A0C3KR78_9AGAM</name>
<keyword evidence="1" id="KW-0472">Membrane</keyword>
<gene>
    <name evidence="2" type="ORF">M407DRAFT_26704</name>
</gene>
<dbReference type="InterPro" id="IPR036396">
    <property type="entry name" value="Cyt_P450_sf"/>
</dbReference>
<keyword evidence="3" id="KW-1185">Reference proteome</keyword>
<dbReference type="STRING" id="1051891.A0A0C3KR78"/>
<evidence type="ECO:0008006" key="4">
    <source>
        <dbReference type="Google" id="ProtNLM"/>
    </source>
</evidence>
<sequence>MPVATAAFATEALNWVLASPIISAELFLLAYALYKVTKAMLYDPLTSPLEALPGPPKPGKVFDLSNLMMAMDTVNSQQNQQEMREQYGKNMHIQGFGYWDQRLLTFDTRAINYILHQATELYPKAWQSRRMLSRLLGEGLAVTEGEQHKRQRRVINPAFAPAVLRKMDPIFHSKAEEVRARR</sequence>
<dbReference type="OrthoDB" id="1470350at2759"/>
<dbReference type="GO" id="GO:0016705">
    <property type="term" value="F:oxidoreductase activity, acting on paired donors, with incorporation or reduction of molecular oxygen"/>
    <property type="evidence" value="ECO:0007669"/>
    <property type="project" value="InterPro"/>
</dbReference>
<evidence type="ECO:0000256" key="1">
    <source>
        <dbReference type="SAM" id="Phobius"/>
    </source>
</evidence>
<protein>
    <recommendedName>
        <fullName evidence="4">Cytochrome P450</fullName>
    </recommendedName>
</protein>
<dbReference type="AlphaFoldDB" id="A0A0C3KR78"/>
<dbReference type="SUPFAM" id="SSF48264">
    <property type="entry name" value="Cytochrome P450"/>
    <property type="match status" value="1"/>
</dbReference>
<proteinExistence type="predicted"/>
<feature type="transmembrane region" description="Helical" evidence="1">
    <location>
        <begin position="12"/>
        <end position="34"/>
    </location>
</feature>
<dbReference type="Proteomes" id="UP000054248">
    <property type="component" value="Unassembled WGS sequence"/>
</dbReference>
<evidence type="ECO:0000313" key="3">
    <source>
        <dbReference type="Proteomes" id="UP000054248"/>
    </source>
</evidence>
<dbReference type="GO" id="GO:0004497">
    <property type="term" value="F:monooxygenase activity"/>
    <property type="evidence" value="ECO:0007669"/>
    <property type="project" value="InterPro"/>
</dbReference>
<keyword evidence="1" id="KW-1133">Transmembrane helix</keyword>
<evidence type="ECO:0000313" key="2">
    <source>
        <dbReference type="EMBL" id="KIO23908.1"/>
    </source>
</evidence>
<reference evidence="2 3" key="1">
    <citation type="submission" date="2014-04" db="EMBL/GenBank/DDBJ databases">
        <authorList>
            <consortium name="DOE Joint Genome Institute"/>
            <person name="Kuo A."/>
            <person name="Girlanda M."/>
            <person name="Perotto S."/>
            <person name="Kohler A."/>
            <person name="Nagy L.G."/>
            <person name="Floudas D."/>
            <person name="Copeland A."/>
            <person name="Barry K.W."/>
            <person name="Cichocki N."/>
            <person name="Veneault-Fourrey C."/>
            <person name="LaButti K."/>
            <person name="Lindquist E.A."/>
            <person name="Lipzen A."/>
            <person name="Lundell T."/>
            <person name="Morin E."/>
            <person name="Murat C."/>
            <person name="Sun H."/>
            <person name="Tunlid A."/>
            <person name="Henrissat B."/>
            <person name="Grigoriev I.V."/>
            <person name="Hibbett D.S."/>
            <person name="Martin F."/>
            <person name="Nordberg H.P."/>
            <person name="Cantor M.N."/>
            <person name="Hua S.X."/>
        </authorList>
    </citation>
    <scope>NUCLEOTIDE SEQUENCE [LARGE SCALE GENOMIC DNA]</scope>
    <source>
        <strain evidence="2 3">MUT 4182</strain>
    </source>
</reference>
<dbReference type="HOGENOM" id="CLU_001570_8_3_1"/>
<accession>A0A0C3KR78</accession>
<dbReference type="EMBL" id="KN823073">
    <property type="protein sequence ID" value="KIO23908.1"/>
    <property type="molecule type" value="Genomic_DNA"/>
</dbReference>
<dbReference type="Gene3D" id="1.10.630.10">
    <property type="entry name" value="Cytochrome P450"/>
    <property type="match status" value="1"/>
</dbReference>
<dbReference type="GO" id="GO:0020037">
    <property type="term" value="F:heme binding"/>
    <property type="evidence" value="ECO:0007669"/>
    <property type="project" value="InterPro"/>
</dbReference>
<reference evidence="3" key="2">
    <citation type="submission" date="2015-01" db="EMBL/GenBank/DDBJ databases">
        <title>Evolutionary Origins and Diversification of the Mycorrhizal Mutualists.</title>
        <authorList>
            <consortium name="DOE Joint Genome Institute"/>
            <consortium name="Mycorrhizal Genomics Consortium"/>
            <person name="Kohler A."/>
            <person name="Kuo A."/>
            <person name="Nagy L.G."/>
            <person name="Floudas D."/>
            <person name="Copeland A."/>
            <person name="Barry K.W."/>
            <person name="Cichocki N."/>
            <person name="Veneault-Fourrey C."/>
            <person name="LaButti K."/>
            <person name="Lindquist E.A."/>
            <person name="Lipzen A."/>
            <person name="Lundell T."/>
            <person name="Morin E."/>
            <person name="Murat C."/>
            <person name="Riley R."/>
            <person name="Ohm R."/>
            <person name="Sun H."/>
            <person name="Tunlid A."/>
            <person name="Henrissat B."/>
            <person name="Grigoriev I.V."/>
            <person name="Hibbett D.S."/>
            <person name="Martin F."/>
        </authorList>
    </citation>
    <scope>NUCLEOTIDE SEQUENCE [LARGE SCALE GENOMIC DNA]</scope>
    <source>
        <strain evidence="3">MUT 4182</strain>
    </source>
</reference>
<dbReference type="GO" id="GO:0005506">
    <property type="term" value="F:iron ion binding"/>
    <property type="evidence" value="ECO:0007669"/>
    <property type="project" value="InterPro"/>
</dbReference>
<keyword evidence="1" id="KW-0812">Transmembrane</keyword>
<organism evidence="2 3">
    <name type="scientific">Tulasnella calospora MUT 4182</name>
    <dbReference type="NCBI Taxonomy" id="1051891"/>
    <lineage>
        <taxon>Eukaryota</taxon>
        <taxon>Fungi</taxon>
        <taxon>Dikarya</taxon>
        <taxon>Basidiomycota</taxon>
        <taxon>Agaricomycotina</taxon>
        <taxon>Agaricomycetes</taxon>
        <taxon>Cantharellales</taxon>
        <taxon>Tulasnellaceae</taxon>
        <taxon>Tulasnella</taxon>
    </lineage>
</organism>